<reference evidence="2" key="2">
    <citation type="submission" date="2023-04" db="EMBL/GenBank/DDBJ databases">
        <authorList>
            <person name="Bu L."/>
            <person name="Lu L."/>
            <person name="Laidemitt M.R."/>
            <person name="Zhang S.M."/>
            <person name="Mutuku M."/>
            <person name="Mkoji G."/>
            <person name="Steinauer M."/>
            <person name="Loker E.S."/>
        </authorList>
    </citation>
    <scope>NUCLEOTIDE SEQUENCE</scope>
    <source>
        <strain evidence="2">KasaAsao</strain>
        <tissue evidence="2">Whole Snail</tissue>
    </source>
</reference>
<reference evidence="2" key="1">
    <citation type="journal article" date="2023" name="PLoS Negl. Trop. Dis.">
        <title>A genome sequence for Biomphalaria pfeifferi, the major vector snail for the human-infecting parasite Schistosoma mansoni.</title>
        <authorList>
            <person name="Bu L."/>
            <person name="Lu L."/>
            <person name="Laidemitt M.R."/>
            <person name="Zhang S.M."/>
            <person name="Mutuku M."/>
            <person name="Mkoji G."/>
            <person name="Steinauer M."/>
            <person name="Loker E.S."/>
        </authorList>
    </citation>
    <scope>NUCLEOTIDE SEQUENCE</scope>
    <source>
        <strain evidence="2">KasaAsao</strain>
    </source>
</reference>
<comment type="similarity">
    <text evidence="1">Belongs to the cornifelin family.</text>
</comment>
<evidence type="ECO:0000256" key="1">
    <source>
        <dbReference type="ARBA" id="ARBA00009024"/>
    </source>
</evidence>
<organism evidence="2 3">
    <name type="scientific">Biomphalaria pfeifferi</name>
    <name type="common">Bloodfluke planorb</name>
    <name type="synonym">Freshwater snail</name>
    <dbReference type="NCBI Taxonomy" id="112525"/>
    <lineage>
        <taxon>Eukaryota</taxon>
        <taxon>Metazoa</taxon>
        <taxon>Spiralia</taxon>
        <taxon>Lophotrochozoa</taxon>
        <taxon>Mollusca</taxon>
        <taxon>Gastropoda</taxon>
        <taxon>Heterobranchia</taxon>
        <taxon>Euthyneura</taxon>
        <taxon>Panpulmonata</taxon>
        <taxon>Hygrophila</taxon>
        <taxon>Lymnaeoidea</taxon>
        <taxon>Planorbidae</taxon>
        <taxon>Biomphalaria</taxon>
    </lineage>
</organism>
<dbReference type="PANTHER" id="PTHR15907">
    <property type="entry name" value="DUF614 FAMILY PROTEIN-RELATED"/>
    <property type="match status" value="1"/>
</dbReference>
<gene>
    <name evidence="2" type="ORF">Bpfe_004420</name>
</gene>
<dbReference type="Proteomes" id="UP001233172">
    <property type="component" value="Unassembled WGS sequence"/>
</dbReference>
<keyword evidence="3" id="KW-1185">Reference proteome</keyword>
<accession>A0AAD8C4J3</accession>
<comment type="caution">
    <text evidence="2">The sequence shown here is derived from an EMBL/GenBank/DDBJ whole genome shotgun (WGS) entry which is preliminary data.</text>
</comment>
<sequence length="137" mass="15414">MYQPQPIITQPGQQHHTSNTIIVQQQQGHVVHTRPWTTGLFDCCSDIPVCLCTTFCYTCMAMKVASDMEEFVCLPCCVPAATLTMRVKMRAQERIPGSICNDCLTECFCGYCSLCQLAREVKTVKAQQSYVMTNSRM</sequence>
<evidence type="ECO:0000313" key="2">
    <source>
        <dbReference type="EMBL" id="KAK0066299.1"/>
    </source>
</evidence>
<dbReference type="NCBIfam" id="TIGR01571">
    <property type="entry name" value="A_thal_Cys_rich"/>
    <property type="match status" value="1"/>
</dbReference>
<dbReference type="InterPro" id="IPR006461">
    <property type="entry name" value="PLAC_motif_containing"/>
</dbReference>
<evidence type="ECO:0000313" key="3">
    <source>
        <dbReference type="Proteomes" id="UP001233172"/>
    </source>
</evidence>
<name>A0AAD8C4J3_BIOPF</name>
<proteinExistence type="inferred from homology"/>
<protein>
    <submittedName>
        <fullName evidence="2">Cornifelin</fullName>
    </submittedName>
</protein>
<dbReference type="Pfam" id="PF04749">
    <property type="entry name" value="PLAC8"/>
    <property type="match status" value="1"/>
</dbReference>
<dbReference type="AlphaFoldDB" id="A0AAD8C4J3"/>
<dbReference type="EMBL" id="JASAOG010000011">
    <property type="protein sequence ID" value="KAK0066299.1"/>
    <property type="molecule type" value="Genomic_DNA"/>
</dbReference>